<dbReference type="Proteomes" id="UP000314294">
    <property type="component" value="Unassembled WGS sequence"/>
</dbReference>
<sequence length="150" mass="16651">MLCSTEASFRQVSSAMSSTLLNLGGFIFWMSSLLTVSFLVLSASSTRTSSPCSSLTLAASKPCFSDGIHTSFRADQSACAMGLFRKSLSTKRNFSSSVGAFLDMFGLWWKPNCWRQRIKVNRASLTLLPVLKYVQPIKAFLLHPFNFPHH</sequence>
<gene>
    <name evidence="2" type="ORF">EYF80_031824</name>
</gene>
<evidence type="ECO:0000256" key="1">
    <source>
        <dbReference type="SAM" id="Phobius"/>
    </source>
</evidence>
<keyword evidence="1" id="KW-0812">Transmembrane</keyword>
<dbReference type="OrthoDB" id="10593098at2759"/>
<keyword evidence="1" id="KW-0472">Membrane</keyword>
<proteinExistence type="predicted"/>
<dbReference type="EMBL" id="SRLO01000392">
    <property type="protein sequence ID" value="TNN58000.1"/>
    <property type="molecule type" value="Genomic_DNA"/>
</dbReference>
<keyword evidence="3" id="KW-1185">Reference proteome</keyword>
<evidence type="ECO:0000313" key="2">
    <source>
        <dbReference type="EMBL" id="TNN58000.1"/>
    </source>
</evidence>
<accession>A0A4Z2GXL1</accession>
<keyword evidence="1" id="KW-1133">Transmembrane helix</keyword>
<feature type="transmembrane region" description="Helical" evidence="1">
    <location>
        <begin position="20"/>
        <end position="41"/>
    </location>
</feature>
<dbReference type="AlphaFoldDB" id="A0A4Z2GXL1"/>
<comment type="caution">
    <text evidence="2">The sequence shown here is derived from an EMBL/GenBank/DDBJ whole genome shotgun (WGS) entry which is preliminary data.</text>
</comment>
<name>A0A4Z2GXL1_9TELE</name>
<protein>
    <submittedName>
        <fullName evidence="2">Uncharacterized protein</fullName>
    </submittedName>
</protein>
<organism evidence="2 3">
    <name type="scientific">Liparis tanakae</name>
    <name type="common">Tanaka's snailfish</name>
    <dbReference type="NCBI Taxonomy" id="230148"/>
    <lineage>
        <taxon>Eukaryota</taxon>
        <taxon>Metazoa</taxon>
        <taxon>Chordata</taxon>
        <taxon>Craniata</taxon>
        <taxon>Vertebrata</taxon>
        <taxon>Euteleostomi</taxon>
        <taxon>Actinopterygii</taxon>
        <taxon>Neopterygii</taxon>
        <taxon>Teleostei</taxon>
        <taxon>Neoteleostei</taxon>
        <taxon>Acanthomorphata</taxon>
        <taxon>Eupercaria</taxon>
        <taxon>Perciformes</taxon>
        <taxon>Cottioidei</taxon>
        <taxon>Cottales</taxon>
        <taxon>Liparidae</taxon>
        <taxon>Liparis</taxon>
    </lineage>
</organism>
<evidence type="ECO:0000313" key="3">
    <source>
        <dbReference type="Proteomes" id="UP000314294"/>
    </source>
</evidence>
<reference evidence="2 3" key="1">
    <citation type="submission" date="2019-03" db="EMBL/GenBank/DDBJ databases">
        <title>First draft genome of Liparis tanakae, snailfish: a comprehensive survey of snailfish specific genes.</title>
        <authorList>
            <person name="Kim W."/>
            <person name="Song I."/>
            <person name="Jeong J.-H."/>
            <person name="Kim D."/>
            <person name="Kim S."/>
            <person name="Ryu S."/>
            <person name="Song J.Y."/>
            <person name="Lee S.K."/>
        </authorList>
    </citation>
    <scope>NUCLEOTIDE SEQUENCE [LARGE SCALE GENOMIC DNA]</scope>
    <source>
        <tissue evidence="2">Muscle</tissue>
    </source>
</reference>